<feature type="transmembrane region" description="Helical" evidence="1">
    <location>
        <begin position="90"/>
        <end position="116"/>
    </location>
</feature>
<dbReference type="AlphaFoldDB" id="A0A0C3B907"/>
<keyword evidence="1" id="KW-0812">Transmembrane</keyword>
<dbReference type="InterPro" id="IPR036259">
    <property type="entry name" value="MFS_trans_sf"/>
</dbReference>
<evidence type="ECO:0008006" key="4">
    <source>
        <dbReference type="Google" id="ProtNLM"/>
    </source>
</evidence>
<reference evidence="3" key="2">
    <citation type="submission" date="2015-01" db="EMBL/GenBank/DDBJ databases">
        <title>Evolutionary Origins and Diversification of the Mycorrhizal Mutualists.</title>
        <authorList>
            <consortium name="DOE Joint Genome Institute"/>
            <consortium name="Mycorrhizal Genomics Consortium"/>
            <person name="Kohler A."/>
            <person name="Kuo A."/>
            <person name="Nagy L.G."/>
            <person name="Floudas D."/>
            <person name="Copeland A."/>
            <person name="Barry K.W."/>
            <person name="Cichocki N."/>
            <person name="Veneault-Fourrey C."/>
            <person name="LaButti K."/>
            <person name="Lindquist E.A."/>
            <person name="Lipzen A."/>
            <person name="Lundell T."/>
            <person name="Morin E."/>
            <person name="Murat C."/>
            <person name="Riley R."/>
            <person name="Ohm R."/>
            <person name="Sun H."/>
            <person name="Tunlid A."/>
            <person name="Henrissat B."/>
            <person name="Grigoriev I.V."/>
            <person name="Hibbett D.S."/>
            <person name="Martin F."/>
        </authorList>
    </citation>
    <scope>NUCLEOTIDE SEQUENCE [LARGE SCALE GENOMIC DNA]</scope>
    <source>
        <strain evidence="3">F 1598</strain>
    </source>
</reference>
<keyword evidence="1" id="KW-1133">Transmembrane helix</keyword>
<dbReference type="SUPFAM" id="SSF103473">
    <property type="entry name" value="MFS general substrate transporter"/>
    <property type="match status" value="1"/>
</dbReference>
<keyword evidence="1" id="KW-0472">Membrane</keyword>
<evidence type="ECO:0000256" key="1">
    <source>
        <dbReference type="SAM" id="Phobius"/>
    </source>
</evidence>
<dbReference type="InParanoid" id="A0A0C3B907"/>
<keyword evidence="3" id="KW-1185">Reference proteome</keyword>
<dbReference type="Gene3D" id="1.20.1250.20">
    <property type="entry name" value="MFS general substrate transporter like domains"/>
    <property type="match status" value="1"/>
</dbReference>
<organism evidence="2 3">
    <name type="scientific">Piloderma croceum (strain F 1598)</name>
    <dbReference type="NCBI Taxonomy" id="765440"/>
    <lineage>
        <taxon>Eukaryota</taxon>
        <taxon>Fungi</taxon>
        <taxon>Dikarya</taxon>
        <taxon>Basidiomycota</taxon>
        <taxon>Agaricomycotina</taxon>
        <taxon>Agaricomycetes</taxon>
        <taxon>Agaricomycetidae</taxon>
        <taxon>Atheliales</taxon>
        <taxon>Atheliaceae</taxon>
        <taxon>Piloderma</taxon>
    </lineage>
</organism>
<dbReference type="HOGENOM" id="CLU_001265_1_4_1"/>
<dbReference type="Proteomes" id="UP000054166">
    <property type="component" value="Unassembled WGS sequence"/>
</dbReference>
<protein>
    <recommendedName>
        <fullName evidence="4">Major facilitator superfamily (MFS) profile domain-containing protein</fullName>
    </recommendedName>
</protein>
<evidence type="ECO:0000313" key="2">
    <source>
        <dbReference type="EMBL" id="KIM82773.1"/>
    </source>
</evidence>
<name>A0A0C3B907_PILCF</name>
<feature type="transmembrane region" description="Helical" evidence="1">
    <location>
        <begin position="7"/>
        <end position="24"/>
    </location>
</feature>
<dbReference type="PANTHER" id="PTHR11360">
    <property type="entry name" value="MONOCARBOXYLATE TRANSPORTER"/>
    <property type="match status" value="1"/>
</dbReference>
<dbReference type="PANTHER" id="PTHR11360:SF284">
    <property type="entry name" value="EG:103B4.3 PROTEIN-RELATED"/>
    <property type="match status" value="1"/>
</dbReference>
<feature type="transmembrane region" description="Helical" evidence="1">
    <location>
        <begin position="61"/>
        <end position="84"/>
    </location>
</feature>
<accession>A0A0C3B907</accession>
<dbReference type="EMBL" id="KN832993">
    <property type="protein sequence ID" value="KIM82773.1"/>
    <property type="molecule type" value="Genomic_DNA"/>
</dbReference>
<dbReference type="STRING" id="765440.A0A0C3B907"/>
<evidence type="ECO:0000313" key="3">
    <source>
        <dbReference type="Proteomes" id="UP000054166"/>
    </source>
</evidence>
<reference evidence="2 3" key="1">
    <citation type="submission" date="2014-04" db="EMBL/GenBank/DDBJ databases">
        <authorList>
            <consortium name="DOE Joint Genome Institute"/>
            <person name="Kuo A."/>
            <person name="Tarkka M."/>
            <person name="Buscot F."/>
            <person name="Kohler A."/>
            <person name="Nagy L.G."/>
            <person name="Floudas D."/>
            <person name="Copeland A."/>
            <person name="Barry K.W."/>
            <person name="Cichocki N."/>
            <person name="Veneault-Fourrey C."/>
            <person name="LaButti K."/>
            <person name="Lindquist E.A."/>
            <person name="Lipzen A."/>
            <person name="Lundell T."/>
            <person name="Morin E."/>
            <person name="Murat C."/>
            <person name="Sun H."/>
            <person name="Tunlid A."/>
            <person name="Henrissat B."/>
            <person name="Grigoriev I.V."/>
            <person name="Hibbett D.S."/>
            <person name="Martin F."/>
            <person name="Nordberg H.P."/>
            <person name="Cantor M.N."/>
            <person name="Hua S.X."/>
        </authorList>
    </citation>
    <scope>NUCLEOTIDE SEQUENCE [LARGE SCALE GENOMIC DNA]</scope>
    <source>
        <strain evidence="2 3">F 1598</strain>
    </source>
</reference>
<proteinExistence type="predicted"/>
<dbReference type="InterPro" id="IPR050327">
    <property type="entry name" value="Proton-linked_MCT"/>
</dbReference>
<gene>
    <name evidence="2" type="ORF">PILCRDRAFT_70181</name>
</gene>
<sequence>MPDISTFFICWTLFFPYFYLQLFADLHKLPSTFAFYTISSWPSAASSIFGRTIPNLLADMFGVINVFIVVTFSTCALLFTLVGINGVGGVAIFAIIYGFFSGAVLSLAAPLMASFASNDSDIGTRIGVAYFVNSFTFLTGPPISGTLLGSQINWDKPAIFGGVHFIFFGR</sequence>
<dbReference type="OrthoDB" id="6499973at2759"/>